<dbReference type="RefSeq" id="WP_171594378.1">
    <property type="nucleotide sequence ID" value="NZ_RZNH01000005.1"/>
</dbReference>
<reference evidence="1 2" key="1">
    <citation type="submission" date="2018-12" db="EMBL/GenBank/DDBJ databases">
        <title>Marinifilum JC070 sp. nov., a marine bacterium isolated from Yongle Blue Hole in the South China Sea.</title>
        <authorList>
            <person name="Fu T."/>
        </authorList>
    </citation>
    <scope>NUCLEOTIDE SEQUENCE [LARGE SCALE GENOMIC DNA]</scope>
    <source>
        <strain evidence="1 2">JC070</strain>
    </source>
</reference>
<dbReference type="Proteomes" id="UP000732105">
    <property type="component" value="Unassembled WGS sequence"/>
</dbReference>
<comment type="caution">
    <text evidence="1">The sequence shown here is derived from an EMBL/GenBank/DDBJ whole genome shotgun (WGS) entry which is preliminary data.</text>
</comment>
<sequence length="163" mass="17226">MRKNQTTAVLIETAKTVGGVMAGRMVVVAGKKALKVNEETDPKKRKIKEVAIGAGIAGVGIVGALKLPNNYKSIAAGFATAGALSAMTPFAKGEDKGFIPALHGTTAMAALEGGDLYDEEAIELEENEFEVNALAALRDPEIKDDFVEYEDDEVQEVVSTEVN</sequence>
<evidence type="ECO:0000313" key="1">
    <source>
        <dbReference type="EMBL" id="NOU59097.1"/>
    </source>
</evidence>
<proteinExistence type="predicted"/>
<keyword evidence="2" id="KW-1185">Reference proteome</keyword>
<dbReference type="EMBL" id="RZNH01000005">
    <property type="protein sequence ID" value="NOU59097.1"/>
    <property type="molecule type" value="Genomic_DNA"/>
</dbReference>
<gene>
    <name evidence="1" type="ORF">ELS83_04635</name>
</gene>
<accession>A0ABX1WSL2</accession>
<protein>
    <submittedName>
        <fullName evidence="1">Uncharacterized protein</fullName>
    </submittedName>
</protein>
<evidence type="ECO:0000313" key="2">
    <source>
        <dbReference type="Proteomes" id="UP000732105"/>
    </source>
</evidence>
<organism evidence="1 2">
    <name type="scientific">Marinifilum caeruleilacunae</name>
    <dbReference type="NCBI Taxonomy" id="2499076"/>
    <lineage>
        <taxon>Bacteria</taxon>
        <taxon>Pseudomonadati</taxon>
        <taxon>Bacteroidota</taxon>
        <taxon>Bacteroidia</taxon>
        <taxon>Marinilabiliales</taxon>
        <taxon>Marinifilaceae</taxon>
    </lineage>
</organism>
<name>A0ABX1WSL2_9BACT</name>